<accession>A0A1N7JDB1</accession>
<dbReference type="Proteomes" id="UP000279541">
    <property type="component" value="Chromosome"/>
</dbReference>
<organism evidence="3 4">
    <name type="scientific">Chryseobacterium joostei</name>
    <dbReference type="NCBI Taxonomy" id="112234"/>
    <lineage>
        <taxon>Bacteria</taxon>
        <taxon>Pseudomonadati</taxon>
        <taxon>Bacteroidota</taxon>
        <taxon>Flavobacteriia</taxon>
        <taxon>Flavobacteriales</taxon>
        <taxon>Weeksellaceae</taxon>
        <taxon>Chryseobacterium group</taxon>
        <taxon>Chryseobacterium</taxon>
    </lineage>
</organism>
<reference evidence="3 4" key="1">
    <citation type="submission" date="2017-01" db="EMBL/GenBank/DDBJ databases">
        <authorList>
            <person name="Mah S.A."/>
            <person name="Swanson W.J."/>
            <person name="Moy G.W."/>
            <person name="Vacquier V.D."/>
        </authorList>
    </citation>
    <scope>NUCLEOTIDE SEQUENCE [LARGE SCALE GENOMIC DNA]</scope>
    <source>
        <strain evidence="3 4">DSM 16927</strain>
    </source>
</reference>
<dbReference type="EMBL" id="FTNZ01000008">
    <property type="protein sequence ID" value="SIS47343.1"/>
    <property type="molecule type" value="Genomic_DNA"/>
</dbReference>
<dbReference type="Proteomes" id="UP000186106">
    <property type="component" value="Unassembled WGS sequence"/>
</dbReference>
<evidence type="ECO:0000313" key="1">
    <source>
        <dbReference type="EMBL" id="AZA99463.1"/>
    </source>
</evidence>
<dbReference type="KEGG" id="cjt:EG359_07525"/>
<evidence type="ECO:0000313" key="5">
    <source>
        <dbReference type="Proteomes" id="UP000279541"/>
    </source>
</evidence>
<dbReference type="EMBL" id="CP033926">
    <property type="protein sequence ID" value="AZA99463.1"/>
    <property type="molecule type" value="Genomic_DNA"/>
</dbReference>
<sequence>MNLPKVITDLIKAQDKHDNVAYAECFSENAIVFDEGKIHKGRTEIRQWIAEGNEKYGTVMKPLALTEKDSTSVLSTEISGTFPGSPIVLNFNFEIADGLIQSLKVTD</sequence>
<dbReference type="STRING" id="112234.SAMN05421768_102149"/>
<evidence type="ECO:0000313" key="2">
    <source>
        <dbReference type="EMBL" id="SIS30960.1"/>
    </source>
</evidence>
<reference evidence="1 5" key="2">
    <citation type="submission" date="2018-11" db="EMBL/GenBank/DDBJ databases">
        <title>Proposal to divide the Flavobacteriaceae and reorganize its genera based on Amino Acid Identity values calculated from whole genome sequences.</title>
        <authorList>
            <person name="Nicholson A.C."/>
            <person name="Gulvik C.A."/>
            <person name="Whitney A.M."/>
            <person name="Humrighouse B.W."/>
            <person name="Bell M."/>
            <person name="Holmes B."/>
            <person name="Steigerwalt A.G."/>
            <person name="Villarma A."/>
            <person name="Sheth M."/>
            <person name="Batra D."/>
            <person name="Pryor J."/>
            <person name="Bernardet J.-F."/>
            <person name="Hugo C."/>
            <person name="Kampfer P."/>
            <person name="Newman J."/>
            <person name="McQuiston J.R."/>
        </authorList>
    </citation>
    <scope>NUCLEOTIDE SEQUENCE [LARGE SCALE GENOMIC DNA]</scope>
    <source>
        <strain evidence="1 5">DSM 16927</strain>
    </source>
</reference>
<dbReference type="AlphaFoldDB" id="A0A1N7JDB1"/>
<dbReference type="RefSeq" id="WP_076352241.1">
    <property type="nucleotide sequence ID" value="NZ_CP033926.1"/>
</dbReference>
<protein>
    <submittedName>
        <fullName evidence="1">Nuclear transport factor 2 family protein</fullName>
    </submittedName>
</protein>
<dbReference type="EMBL" id="FTNZ01000002">
    <property type="protein sequence ID" value="SIS30960.1"/>
    <property type="molecule type" value="Genomic_DNA"/>
</dbReference>
<dbReference type="Gene3D" id="3.10.450.50">
    <property type="match status" value="1"/>
</dbReference>
<dbReference type="InterPro" id="IPR032710">
    <property type="entry name" value="NTF2-like_dom_sf"/>
</dbReference>
<name>A0A1N7JDB1_9FLAO</name>
<dbReference type="OrthoDB" id="8684708at2"/>
<gene>
    <name evidence="1" type="ORF">EG359_07525</name>
    <name evidence="2" type="ORF">SAMN05421768_102149</name>
    <name evidence="3" type="ORF">SAMN05421768_108148</name>
</gene>
<evidence type="ECO:0000313" key="4">
    <source>
        <dbReference type="Proteomes" id="UP000186106"/>
    </source>
</evidence>
<proteinExistence type="predicted"/>
<keyword evidence="5" id="KW-1185">Reference proteome</keyword>
<dbReference type="SUPFAM" id="SSF54427">
    <property type="entry name" value="NTF2-like"/>
    <property type="match status" value="1"/>
</dbReference>
<evidence type="ECO:0000313" key="3">
    <source>
        <dbReference type="EMBL" id="SIS47343.1"/>
    </source>
</evidence>